<dbReference type="NCBIfam" id="TIGR01036">
    <property type="entry name" value="pyrD_sub2"/>
    <property type="match status" value="1"/>
</dbReference>
<feature type="binding site" evidence="11">
    <location>
        <position position="267"/>
    </location>
    <ligand>
        <name>FMN</name>
        <dbReference type="ChEBI" id="CHEBI:58210"/>
    </ligand>
</feature>
<dbReference type="InterPro" id="IPR005719">
    <property type="entry name" value="Dihydroorotate_DH_2"/>
</dbReference>
<dbReference type="InterPro" id="IPR001295">
    <property type="entry name" value="Dihydroorotate_DH_CS"/>
</dbReference>
<evidence type="ECO:0000256" key="1">
    <source>
        <dbReference type="ARBA" id="ARBA00003125"/>
    </source>
</evidence>
<comment type="cofactor">
    <cofactor evidence="11">
        <name>FMN</name>
        <dbReference type="ChEBI" id="CHEBI:58210"/>
    </cofactor>
    <text evidence="11">Binds 1 FMN per subunit.</text>
</comment>
<evidence type="ECO:0000256" key="4">
    <source>
        <dbReference type="ARBA" id="ARBA00005359"/>
    </source>
</evidence>
<evidence type="ECO:0000256" key="2">
    <source>
        <dbReference type="ARBA" id="ARBA00004370"/>
    </source>
</evidence>
<name>A0ABP6SR59_9ACTN</name>
<feature type="binding site" evidence="11">
    <location>
        <begin position="121"/>
        <end position="125"/>
    </location>
    <ligand>
        <name>substrate</name>
    </ligand>
</feature>
<proteinExistence type="inferred from homology"/>
<sequence>MNPYGVLRDRALFRLGGGDAESAHERTLAGLARFGRVAAAGAAGRRWALGDAPGLSRTLFGVRFPGPVGLAAGMDKNGVALPAWAGLGFGFVEVGTVTAHAQPGNPRPRLFRLPASEAIVNRMGFNNRGAGALAARLADLSAGGQPPLPIPVGVSLGKSKVTPLDEAVEDYLTSLRLVHRYADYIAVNVSSPNTPGLRALQDRAALDALIGALTAESSTLSGAPGPRRPAGKPVPLVVKIAPDLTEAAVGEVLDVCAAHGVAGAIVSNTTLDRSGVDTAETGGLSGRPLTTRARELVRFVVRETDGRLPVIGVGGVLSAADATALFDAGAALVQVYTGLVYRGPGLVRAINRTVTQRGLGRAASGEGATSPLSGPQSGSQGASEGSVTTSGVATLSGPRTGGEAE</sequence>
<feature type="binding site" evidence="11">
    <location>
        <begin position="336"/>
        <end position="337"/>
    </location>
    <ligand>
        <name>FMN</name>
        <dbReference type="ChEBI" id="CHEBI:58210"/>
    </ligand>
</feature>
<keyword evidence="11" id="KW-1003">Cell membrane</keyword>
<dbReference type="PANTHER" id="PTHR48109:SF4">
    <property type="entry name" value="DIHYDROOROTATE DEHYDROGENASE (QUINONE), MITOCHONDRIAL"/>
    <property type="match status" value="1"/>
</dbReference>
<evidence type="ECO:0000256" key="6">
    <source>
        <dbReference type="ARBA" id="ARBA00022643"/>
    </source>
</evidence>
<evidence type="ECO:0000313" key="15">
    <source>
        <dbReference type="Proteomes" id="UP001501676"/>
    </source>
</evidence>
<feature type="active site" description="Nucleophile" evidence="11">
    <location>
        <position position="191"/>
    </location>
</feature>
<feature type="binding site" evidence="11">
    <location>
        <begin position="72"/>
        <end position="76"/>
    </location>
    <ligand>
        <name>FMN</name>
        <dbReference type="ChEBI" id="CHEBI:58210"/>
    </ligand>
</feature>
<comment type="caution">
    <text evidence="14">The sequence shown here is derived from an EMBL/GenBank/DDBJ whole genome shotgun (WGS) entry which is preliminary data.</text>
</comment>
<dbReference type="HAMAP" id="MF_00225">
    <property type="entry name" value="DHO_dh_type2"/>
    <property type="match status" value="1"/>
</dbReference>
<feature type="binding site" evidence="11">
    <location>
        <position position="76"/>
    </location>
    <ligand>
        <name>substrate</name>
    </ligand>
</feature>
<comment type="subunit">
    <text evidence="11">Monomer.</text>
</comment>
<organism evidence="14 15">
    <name type="scientific">Cryptosporangium minutisporangium</name>
    <dbReference type="NCBI Taxonomy" id="113569"/>
    <lineage>
        <taxon>Bacteria</taxon>
        <taxon>Bacillati</taxon>
        <taxon>Actinomycetota</taxon>
        <taxon>Actinomycetes</taxon>
        <taxon>Cryptosporangiales</taxon>
        <taxon>Cryptosporangiaceae</taxon>
        <taxon>Cryptosporangium</taxon>
    </lineage>
</organism>
<comment type="catalytic activity">
    <reaction evidence="10 11">
        <text>(S)-dihydroorotate + a quinone = orotate + a quinol</text>
        <dbReference type="Rhea" id="RHEA:30187"/>
        <dbReference type="ChEBI" id="CHEBI:24646"/>
        <dbReference type="ChEBI" id="CHEBI:30839"/>
        <dbReference type="ChEBI" id="CHEBI:30864"/>
        <dbReference type="ChEBI" id="CHEBI:132124"/>
        <dbReference type="EC" id="1.3.5.2"/>
    </reaction>
</comment>
<feature type="binding site" evidence="11">
    <location>
        <position position="286"/>
    </location>
    <ligand>
        <name>FMN</name>
        <dbReference type="ChEBI" id="CHEBI:58210"/>
    </ligand>
</feature>
<comment type="pathway">
    <text evidence="3 11">Pyrimidine metabolism; UMP biosynthesis via de novo pathway; orotate from (S)-dihydroorotate (quinone route): step 1/1.</text>
</comment>
<feature type="binding site" evidence="11">
    <location>
        <position position="188"/>
    </location>
    <ligand>
        <name>FMN</name>
        <dbReference type="ChEBI" id="CHEBI:58210"/>
    </ligand>
</feature>
<evidence type="ECO:0000256" key="11">
    <source>
        <dbReference type="HAMAP-Rule" id="MF_00225"/>
    </source>
</evidence>
<evidence type="ECO:0000256" key="12">
    <source>
        <dbReference type="SAM" id="MobiDB-lite"/>
    </source>
</evidence>
<keyword evidence="5 11" id="KW-0285">Flavoprotein</keyword>
<feature type="compositionally biased region" description="Low complexity" evidence="12">
    <location>
        <begin position="370"/>
        <end position="386"/>
    </location>
</feature>
<feature type="binding site" evidence="11">
    <location>
        <position position="193"/>
    </location>
    <ligand>
        <name>substrate</name>
    </ligand>
</feature>
<feature type="binding site" evidence="11">
    <location>
        <position position="315"/>
    </location>
    <ligand>
        <name>FMN</name>
        <dbReference type="ChEBI" id="CHEBI:58210"/>
    </ligand>
</feature>
<protein>
    <recommendedName>
        <fullName evidence="11">Dihydroorotate dehydrogenase (quinone)</fullName>
        <ecNumber evidence="11">1.3.5.2</ecNumber>
    </recommendedName>
    <alternativeName>
        <fullName evidence="11">DHOdehase</fullName>
        <shortName evidence="11">DHOD</shortName>
        <shortName evidence="11">DHODase</shortName>
    </alternativeName>
    <alternativeName>
        <fullName evidence="11">Dihydroorotate oxidase</fullName>
    </alternativeName>
</protein>
<keyword evidence="7 11" id="KW-0665">Pyrimidine biosynthesis</keyword>
<comment type="function">
    <text evidence="1 11">Catalyzes the conversion of dihydroorotate to orotate with quinone as electron acceptor.</text>
</comment>
<evidence type="ECO:0000256" key="7">
    <source>
        <dbReference type="ARBA" id="ARBA00022975"/>
    </source>
</evidence>
<evidence type="ECO:0000256" key="8">
    <source>
        <dbReference type="ARBA" id="ARBA00023002"/>
    </source>
</evidence>
<dbReference type="InterPro" id="IPR013785">
    <property type="entry name" value="Aldolase_TIM"/>
</dbReference>
<feature type="binding site" evidence="11">
    <location>
        <position position="188"/>
    </location>
    <ligand>
        <name>substrate</name>
    </ligand>
</feature>
<feature type="binding site" evidence="11">
    <location>
        <position position="239"/>
    </location>
    <ligand>
        <name>FMN</name>
        <dbReference type="ChEBI" id="CHEBI:58210"/>
    </ligand>
</feature>
<feature type="domain" description="Dihydroorotate dehydrogenase catalytic" evidence="13">
    <location>
        <begin position="55"/>
        <end position="355"/>
    </location>
</feature>
<dbReference type="Gene3D" id="3.20.20.70">
    <property type="entry name" value="Aldolase class I"/>
    <property type="match status" value="1"/>
</dbReference>
<evidence type="ECO:0000256" key="5">
    <source>
        <dbReference type="ARBA" id="ARBA00022630"/>
    </source>
</evidence>
<dbReference type="PROSITE" id="PS00911">
    <property type="entry name" value="DHODEHASE_1"/>
    <property type="match status" value="1"/>
</dbReference>
<gene>
    <name evidence="11" type="primary">pyrD</name>
    <name evidence="14" type="ORF">GCM10020369_06090</name>
</gene>
<comment type="subcellular location">
    <subcellularLocation>
        <location evidence="11">Cell membrane</location>
        <topology evidence="11">Peripheral membrane protein</topology>
    </subcellularLocation>
    <subcellularLocation>
        <location evidence="2">Membrane</location>
    </subcellularLocation>
</comment>
<feature type="binding site" evidence="11">
    <location>
        <position position="96"/>
    </location>
    <ligand>
        <name>FMN</name>
        <dbReference type="ChEBI" id="CHEBI:58210"/>
    </ligand>
</feature>
<keyword evidence="9 11" id="KW-0472">Membrane</keyword>
<feature type="binding site" evidence="11">
    <location>
        <begin position="268"/>
        <end position="269"/>
    </location>
    <ligand>
        <name>substrate</name>
    </ligand>
</feature>
<comment type="similarity">
    <text evidence="4 11">Belongs to the dihydroorotate dehydrogenase family. Type 2 subfamily.</text>
</comment>
<dbReference type="PANTHER" id="PTHR48109">
    <property type="entry name" value="DIHYDROOROTATE DEHYDROGENASE (QUINONE), MITOCHONDRIAL-RELATED"/>
    <property type="match status" value="1"/>
</dbReference>
<dbReference type="PROSITE" id="PS00912">
    <property type="entry name" value="DHODEHASE_2"/>
    <property type="match status" value="1"/>
</dbReference>
<dbReference type="InterPro" id="IPR005720">
    <property type="entry name" value="Dihydroorotate_DH_cat"/>
</dbReference>
<reference evidence="15" key="1">
    <citation type="journal article" date="2019" name="Int. J. Syst. Evol. Microbiol.">
        <title>The Global Catalogue of Microorganisms (GCM) 10K type strain sequencing project: providing services to taxonomists for standard genome sequencing and annotation.</title>
        <authorList>
            <consortium name="The Broad Institute Genomics Platform"/>
            <consortium name="The Broad Institute Genome Sequencing Center for Infectious Disease"/>
            <person name="Wu L."/>
            <person name="Ma J."/>
        </authorList>
    </citation>
    <scope>NUCLEOTIDE SEQUENCE [LARGE SCALE GENOMIC DNA]</scope>
    <source>
        <strain evidence="15">JCM 9458</strain>
    </source>
</reference>
<keyword evidence="15" id="KW-1185">Reference proteome</keyword>
<dbReference type="Proteomes" id="UP001501676">
    <property type="component" value="Unassembled WGS sequence"/>
</dbReference>
<evidence type="ECO:0000256" key="10">
    <source>
        <dbReference type="ARBA" id="ARBA00048639"/>
    </source>
</evidence>
<dbReference type="EC" id="1.3.5.2" evidence="11"/>
<feature type="binding site" evidence="11">
    <location>
        <position position="155"/>
    </location>
    <ligand>
        <name>FMN</name>
        <dbReference type="ChEBI" id="CHEBI:58210"/>
    </ligand>
</feature>
<evidence type="ECO:0000256" key="9">
    <source>
        <dbReference type="ARBA" id="ARBA00023136"/>
    </source>
</evidence>
<dbReference type="SUPFAM" id="SSF51395">
    <property type="entry name" value="FMN-linked oxidoreductases"/>
    <property type="match status" value="1"/>
</dbReference>
<dbReference type="EMBL" id="BAAAYN010000004">
    <property type="protein sequence ID" value="GAA3382794.1"/>
    <property type="molecule type" value="Genomic_DNA"/>
</dbReference>
<accession>A0ABP6SR59</accession>
<evidence type="ECO:0000313" key="14">
    <source>
        <dbReference type="EMBL" id="GAA3382794.1"/>
    </source>
</evidence>
<evidence type="ECO:0000259" key="13">
    <source>
        <dbReference type="Pfam" id="PF01180"/>
    </source>
</evidence>
<dbReference type="InterPro" id="IPR050074">
    <property type="entry name" value="DHO_dehydrogenase"/>
</dbReference>
<dbReference type="Pfam" id="PF01180">
    <property type="entry name" value="DHO_dh"/>
    <property type="match status" value="1"/>
</dbReference>
<feature type="region of interest" description="Disordered" evidence="12">
    <location>
        <begin position="361"/>
        <end position="405"/>
    </location>
</feature>
<dbReference type="NCBIfam" id="NF003652">
    <property type="entry name" value="PRK05286.2-5"/>
    <property type="match status" value="1"/>
</dbReference>
<evidence type="ECO:0000256" key="3">
    <source>
        <dbReference type="ARBA" id="ARBA00005161"/>
    </source>
</evidence>
<dbReference type="CDD" id="cd04738">
    <property type="entry name" value="DHOD_2_like"/>
    <property type="match status" value="1"/>
</dbReference>
<keyword evidence="8 11" id="KW-0560">Oxidoreductase</keyword>
<keyword evidence="6 11" id="KW-0288">FMN</keyword>